<dbReference type="InterPro" id="IPR045348">
    <property type="entry name" value="CPSF4/Yth1"/>
</dbReference>
<dbReference type="InterPro" id="IPR036855">
    <property type="entry name" value="Znf_CCCH_sf"/>
</dbReference>
<keyword evidence="12" id="KW-1185">Reference proteome</keyword>
<dbReference type="GO" id="GO:0008270">
    <property type="term" value="F:zinc ion binding"/>
    <property type="evidence" value="ECO:0007669"/>
    <property type="project" value="UniProtKB-KW"/>
</dbReference>
<reference evidence="12" key="1">
    <citation type="journal article" date="2015" name="PLoS Genet.">
        <title>Genome Sequence and Transcriptome Analyses of Chrysochromulina tobin: Metabolic Tools for Enhanced Algal Fitness in the Prominent Order Prymnesiales (Haptophyceae).</title>
        <authorList>
            <person name="Hovde B.T."/>
            <person name="Deodato C.R."/>
            <person name="Hunsperger H.M."/>
            <person name="Ryken S.A."/>
            <person name="Yost W."/>
            <person name="Jha R.K."/>
            <person name="Patterson J."/>
            <person name="Monnat R.J. Jr."/>
            <person name="Barlow S.B."/>
            <person name="Starkenburg S.R."/>
            <person name="Cattolico R.A."/>
        </authorList>
    </citation>
    <scope>NUCLEOTIDE SEQUENCE</scope>
    <source>
        <strain evidence="12">CCMP291</strain>
    </source>
</reference>
<feature type="zinc finger region" description="C3H1-type" evidence="9">
    <location>
        <begin position="59"/>
        <end position="85"/>
    </location>
</feature>
<feature type="domain" description="C3H1-type" evidence="10">
    <location>
        <begin position="59"/>
        <end position="85"/>
    </location>
</feature>
<comment type="caution">
    <text evidence="11">The sequence shown here is derived from an EMBL/GenBank/DDBJ whole genome shotgun (WGS) entry which is preliminary data.</text>
</comment>
<keyword evidence="8" id="KW-0539">Nucleus</keyword>
<dbReference type="PANTHER" id="PTHR23102">
    <property type="entry name" value="CLEAVAGE AND POLYADENYLATION SPECIFICITY FACTOR SUBUNIT 4-RELATED"/>
    <property type="match status" value="1"/>
</dbReference>
<dbReference type="PROSITE" id="PS50103">
    <property type="entry name" value="ZF_C3H1"/>
    <property type="match status" value="2"/>
</dbReference>
<evidence type="ECO:0000256" key="4">
    <source>
        <dbReference type="ARBA" id="ARBA00022737"/>
    </source>
</evidence>
<keyword evidence="5 9" id="KW-0863">Zinc-finger</keyword>
<evidence type="ECO:0000259" key="10">
    <source>
        <dbReference type="PROSITE" id="PS50103"/>
    </source>
</evidence>
<dbReference type="AlphaFoldDB" id="A0A0M0JAG6"/>
<dbReference type="EMBL" id="JWZX01003181">
    <property type="protein sequence ID" value="KOO23556.1"/>
    <property type="molecule type" value="Genomic_DNA"/>
</dbReference>
<dbReference type="GO" id="GO:0003723">
    <property type="term" value="F:RNA binding"/>
    <property type="evidence" value="ECO:0007669"/>
    <property type="project" value="UniProtKB-KW"/>
</dbReference>
<evidence type="ECO:0000256" key="8">
    <source>
        <dbReference type="ARBA" id="ARBA00023242"/>
    </source>
</evidence>
<evidence type="ECO:0000256" key="6">
    <source>
        <dbReference type="ARBA" id="ARBA00022833"/>
    </source>
</evidence>
<dbReference type="PANTHER" id="PTHR23102:SF24">
    <property type="entry name" value="CLEAVAGE AND POLYADENYLATION SPECIFICITY FACTOR SUBUNIT 4"/>
    <property type="match status" value="1"/>
</dbReference>
<dbReference type="CDD" id="cd11296">
    <property type="entry name" value="O-FucT_like"/>
    <property type="match status" value="1"/>
</dbReference>
<keyword evidence="4" id="KW-0677">Repeat</keyword>
<dbReference type="Pfam" id="PF00642">
    <property type="entry name" value="zf-CCCH"/>
    <property type="match status" value="1"/>
</dbReference>
<feature type="domain" description="C3H1-type" evidence="10">
    <location>
        <begin position="30"/>
        <end position="57"/>
    </location>
</feature>
<dbReference type="FunFam" id="4.10.1000.10:FF:000017">
    <property type="entry name" value="Cleavage and polyadenylation specificity factor 30 kDa subunit"/>
    <property type="match status" value="1"/>
</dbReference>
<dbReference type="SMART" id="SM00356">
    <property type="entry name" value="ZnF_C3H1"/>
    <property type="match status" value="2"/>
</dbReference>
<evidence type="ECO:0000256" key="9">
    <source>
        <dbReference type="PROSITE-ProRule" id="PRU00723"/>
    </source>
</evidence>
<evidence type="ECO:0000256" key="2">
    <source>
        <dbReference type="ARBA" id="ARBA00022664"/>
    </source>
</evidence>
<dbReference type="OrthoDB" id="1914176at2759"/>
<keyword evidence="7" id="KW-0694">RNA-binding</keyword>
<evidence type="ECO:0000256" key="7">
    <source>
        <dbReference type="ARBA" id="ARBA00022884"/>
    </source>
</evidence>
<evidence type="ECO:0000313" key="11">
    <source>
        <dbReference type="EMBL" id="KOO23556.1"/>
    </source>
</evidence>
<evidence type="ECO:0000256" key="1">
    <source>
        <dbReference type="ARBA" id="ARBA00004123"/>
    </source>
</evidence>
<sequence>MDDLYDIDVDAVLGVEPEPPREPPASYNSRRYKVVCKHWLRGLCKKGDDCDFLHKLDHDRMPDCWDFTQFGECGNKECLFKHVQPDEKGFGTSANVCDSVVPSQMNVVGAKRYLLVTPCDPGNCHIYFGVQRRALATAVALAHITGRTLLIPPPEWYPDQAQQFANAFMNSPQGRVPQFVRWSELYDIDRLRQSGVDADDFHDVNIDRIDRAVLATGGAMAKLPASVPSTPNSDDALLGHLQAHPCKHGRTGLQSNFAFEFDSETNAQAGVGELYGRHLRIDALRCGALPLSRTETQKALAAWLGDVPIAAVFDVGHHAHTIVSDMKVFVKLDQGLRPSALLDHEAARFIHEMLLARGASKFAAVHWRHGDYVPSVYNMLTPLESVVKRVRKALNEELECPDCPVLLMTNCRNESALAELRAALPTLVRYTPLAPPTADDYRSWAADDVDATPRTVFSDEGPRLLIEQAIAMRADAFVGNPRSAVTEFVDMGNTQVTCVGMHATAPAVLLE</sequence>
<keyword evidence="3 9" id="KW-0479">Metal-binding</keyword>
<comment type="subcellular location">
    <subcellularLocation>
        <location evidence="1">Nucleus</location>
    </subcellularLocation>
</comment>
<evidence type="ECO:0000256" key="5">
    <source>
        <dbReference type="ARBA" id="ARBA00022771"/>
    </source>
</evidence>
<organism evidence="11 12">
    <name type="scientific">Chrysochromulina tobinii</name>
    <dbReference type="NCBI Taxonomy" id="1460289"/>
    <lineage>
        <taxon>Eukaryota</taxon>
        <taxon>Haptista</taxon>
        <taxon>Haptophyta</taxon>
        <taxon>Prymnesiophyceae</taxon>
        <taxon>Prymnesiales</taxon>
        <taxon>Chrysochromulinaceae</taxon>
        <taxon>Chrysochromulina</taxon>
    </lineage>
</organism>
<dbReference type="GO" id="GO:0005634">
    <property type="term" value="C:nucleus"/>
    <property type="evidence" value="ECO:0007669"/>
    <property type="project" value="UniProtKB-SubCell"/>
</dbReference>
<evidence type="ECO:0000313" key="12">
    <source>
        <dbReference type="Proteomes" id="UP000037460"/>
    </source>
</evidence>
<dbReference type="InterPro" id="IPR000571">
    <property type="entry name" value="Znf_CCCH"/>
</dbReference>
<dbReference type="SUPFAM" id="SSF90229">
    <property type="entry name" value="CCCH zinc finger"/>
    <property type="match status" value="1"/>
</dbReference>
<keyword evidence="2" id="KW-0507">mRNA processing</keyword>
<dbReference type="Gene3D" id="4.10.1000.10">
    <property type="entry name" value="Zinc finger, CCCH-type"/>
    <property type="match status" value="1"/>
</dbReference>
<name>A0A0M0JAG6_9EUKA</name>
<gene>
    <name evidence="11" type="ORF">Ctob_002514</name>
</gene>
<evidence type="ECO:0000256" key="3">
    <source>
        <dbReference type="ARBA" id="ARBA00022723"/>
    </source>
</evidence>
<accession>A0A0M0JAG6</accession>
<protein>
    <submittedName>
        <fullName evidence="11">Cleavage and polyadenylation specificity factor subunit 4</fullName>
    </submittedName>
</protein>
<dbReference type="Gene3D" id="3.40.50.11350">
    <property type="match status" value="1"/>
</dbReference>
<dbReference type="Proteomes" id="UP000037460">
    <property type="component" value="Unassembled WGS sequence"/>
</dbReference>
<dbReference type="GO" id="GO:0006397">
    <property type="term" value="P:mRNA processing"/>
    <property type="evidence" value="ECO:0007669"/>
    <property type="project" value="UniProtKB-KW"/>
</dbReference>
<feature type="zinc finger region" description="C3H1-type" evidence="9">
    <location>
        <begin position="30"/>
        <end position="57"/>
    </location>
</feature>
<keyword evidence="6 9" id="KW-0862">Zinc</keyword>
<proteinExistence type="predicted"/>